<gene>
    <name evidence="2" type="ORF">EMPG_13423</name>
</gene>
<evidence type="ECO:0000313" key="3">
    <source>
        <dbReference type="Proteomes" id="UP000053573"/>
    </source>
</evidence>
<protein>
    <submittedName>
        <fullName evidence="2">Uncharacterized protein</fullName>
    </submittedName>
</protein>
<dbReference type="STRING" id="2060906.A0A0H1BJX0"/>
<dbReference type="EMBL" id="LDEV01001642">
    <property type="protein sequence ID" value="KLJ11302.1"/>
    <property type="molecule type" value="Genomic_DNA"/>
</dbReference>
<proteinExistence type="predicted"/>
<name>A0A0H1BJX0_9EURO</name>
<dbReference type="AlphaFoldDB" id="A0A0H1BJX0"/>
<sequence length="85" mass="9187">MTDGGETWPSVTNGNSDLGGAGGGTGDEDGILYPQLETLSPLSPSSSLVEDIPTDEDWEVGEVLIRELWSRFAVEGARERKFQFI</sequence>
<accession>A0A0H1BJX0</accession>
<keyword evidence="3" id="KW-1185">Reference proteome</keyword>
<organism evidence="2 3">
    <name type="scientific">Blastomyces silverae</name>
    <dbReference type="NCBI Taxonomy" id="2060906"/>
    <lineage>
        <taxon>Eukaryota</taxon>
        <taxon>Fungi</taxon>
        <taxon>Dikarya</taxon>
        <taxon>Ascomycota</taxon>
        <taxon>Pezizomycotina</taxon>
        <taxon>Eurotiomycetes</taxon>
        <taxon>Eurotiomycetidae</taxon>
        <taxon>Onygenales</taxon>
        <taxon>Ajellomycetaceae</taxon>
        <taxon>Blastomyces</taxon>
    </lineage>
</organism>
<feature type="region of interest" description="Disordered" evidence="1">
    <location>
        <begin position="1"/>
        <end position="32"/>
    </location>
</feature>
<dbReference type="Proteomes" id="UP000053573">
    <property type="component" value="Unassembled WGS sequence"/>
</dbReference>
<comment type="caution">
    <text evidence="2">The sequence shown here is derived from an EMBL/GenBank/DDBJ whole genome shotgun (WGS) entry which is preliminary data.</text>
</comment>
<dbReference type="OrthoDB" id="1854899at2759"/>
<evidence type="ECO:0000256" key="1">
    <source>
        <dbReference type="SAM" id="MobiDB-lite"/>
    </source>
</evidence>
<reference evidence="3" key="1">
    <citation type="journal article" date="2015" name="PLoS Genet.">
        <title>The dynamic genome and transcriptome of the human fungal pathogen Blastomyces and close relative Emmonsia.</title>
        <authorList>
            <person name="Munoz J.F."/>
            <person name="Gauthier G.M."/>
            <person name="Desjardins C.A."/>
            <person name="Gallo J.E."/>
            <person name="Holder J."/>
            <person name="Sullivan T.D."/>
            <person name="Marty A.J."/>
            <person name="Carmen J.C."/>
            <person name="Chen Z."/>
            <person name="Ding L."/>
            <person name="Gujja S."/>
            <person name="Magrini V."/>
            <person name="Misas E."/>
            <person name="Mitreva M."/>
            <person name="Priest M."/>
            <person name="Saif S."/>
            <person name="Whiston E.A."/>
            <person name="Young S."/>
            <person name="Zeng Q."/>
            <person name="Goldman W.E."/>
            <person name="Mardis E.R."/>
            <person name="Taylor J.W."/>
            <person name="McEwen J.G."/>
            <person name="Clay O.K."/>
            <person name="Klein B.S."/>
            <person name="Cuomo C.A."/>
        </authorList>
    </citation>
    <scope>NUCLEOTIDE SEQUENCE [LARGE SCALE GENOMIC DNA]</scope>
    <source>
        <strain evidence="3">UAMH 139</strain>
    </source>
</reference>
<evidence type="ECO:0000313" key="2">
    <source>
        <dbReference type="EMBL" id="KLJ11302.1"/>
    </source>
</evidence>